<accession>A0ABX5ECH8</accession>
<evidence type="ECO:0000313" key="1">
    <source>
        <dbReference type="EMBL" id="PRZ02585.1"/>
    </source>
</evidence>
<name>A0ABX5ECH8_9MICO</name>
<dbReference type="NCBIfam" id="TIGR01643">
    <property type="entry name" value="YD_repeat_2x"/>
    <property type="match status" value="1"/>
</dbReference>
<dbReference type="RefSeq" id="WP_133166830.1">
    <property type="nucleotide sequence ID" value="NZ_PVTX01000022.1"/>
</dbReference>
<protein>
    <submittedName>
        <fullName evidence="1">YD repeat-containing protein</fullName>
    </submittedName>
</protein>
<gene>
    <name evidence="1" type="ORF">BCL65_1221</name>
</gene>
<reference evidence="1 2" key="1">
    <citation type="submission" date="2018-03" db="EMBL/GenBank/DDBJ databases">
        <title>Comparative analysis of microorganisms from saline springs in Andes Mountain Range, Colombia.</title>
        <authorList>
            <person name="Rubin E."/>
        </authorList>
    </citation>
    <scope>NUCLEOTIDE SEQUENCE [LARGE SCALE GENOMIC DNA]</scope>
    <source>
        <strain evidence="1 2">CG 23</strain>
    </source>
</reference>
<dbReference type="PANTHER" id="PTHR32305:SF17">
    <property type="entry name" value="TRNA NUCLEASE WAPA"/>
    <property type="match status" value="1"/>
</dbReference>
<dbReference type="Gene3D" id="2.180.10.10">
    <property type="entry name" value="RHS repeat-associated core"/>
    <property type="match status" value="1"/>
</dbReference>
<evidence type="ECO:0000313" key="2">
    <source>
        <dbReference type="Proteomes" id="UP000239895"/>
    </source>
</evidence>
<dbReference type="EMBL" id="PVTX01000022">
    <property type="protein sequence ID" value="PRZ02585.1"/>
    <property type="molecule type" value="Genomic_DNA"/>
</dbReference>
<keyword evidence="2" id="KW-1185">Reference proteome</keyword>
<dbReference type="Proteomes" id="UP000239895">
    <property type="component" value="Unassembled WGS sequence"/>
</dbReference>
<proteinExistence type="predicted"/>
<dbReference type="InterPro" id="IPR050708">
    <property type="entry name" value="T6SS_VgrG/RHS"/>
</dbReference>
<comment type="caution">
    <text evidence="1">The sequence shown here is derived from an EMBL/GenBank/DDBJ whole genome shotgun (WGS) entry which is preliminary data.</text>
</comment>
<organism evidence="1 2">
    <name type="scientific">Isoptericola halotolerans</name>
    <dbReference type="NCBI Taxonomy" id="300560"/>
    <lineage>
        <taxon>Bacteria</taxon>
        <taxon>Bacillati</taxon>
        <taxon>Actinomycetota</taxon>
        <taxon>Actinomycetes</taxon>
        <taxon>Micrococcales</taxon>
        <taxon>Promicromonosporaceae</taxon>
        <taxon>Isoptericola</taxon>
    </lineage>
</organism>
<sequence length="179" mass="18875">MGRLTSQGCAFGRINTQTLTWTPEGRVQTVANADDSGVEYVYDANGNRLISRTDTGSATETTLYLGHTEVTVSSTAPAVAKATRYVDVGGGHTAVIEDDDATVSFVLSDHQGTGQLAVRADTMTLSQRRTTPFGTDRGTAPADWAGSRSFVGGYDDRASTGLVSLGAREYDPALGRFVS</sequence>
<feature type="non-terminal residue" evidence="1">
    <location>
        <position position="179"/>
    </location>
</feature>
<dbReference type="InterPro" id="IPR006530">
    <property type="entry name" value="YD"/>
</dbReference>
<dbReference type="PANTHER" id="PTHR32305">
    <property type="match status" value="1"/>
</dbReference>